<dbReference type="GO" id="GO:0016757">
    <property type="term" value="F:glycosyltransferase activity"/>
    <property type="evidence" value="ECO:0007669"/>
    <property type="project" value="UniProtKB-KW"/>
</dbReference>
<keyword evidence="4" id="KW-0812">Transmembrane</keyword>
<comment type="similarity">
    <text evidence="2">Belongs to the glycosyltransferase 47 family.</text>
</comment>
<keyword evidence="4" id="KW-0735">Signal-anchor</keyword>
<dbReference type="Proteomes" id="UP001180020">
    <property type="component" value="Unassembled WGS sequence"/>
</dbReference>
<evidence type="ECO:0000256" key="1">
    <source>
        <dbReference type="ARBA" id="ARBA00004323"/>
    </source>
</evidence>
<comment type="subcellular location">
    <subcellularLocation>
        <location evidence="1">Golgi apparatus membrane</location>
        <topology evidence="1">Single-pass type II membrane protein</topology>
    </subcellularLocation>
</comment>
<comment type="caution">
    <text evidence="8">The sequence shown here is derived from an EMBL/GenBank/DDBJ whole genome shotgun (WGS) entry which is preliminary data.</text>
</comment>
<gene>
    <name evidence="8" type="ORF">QJS10_CPB11g00402</name>
</gene>
<evidence type="ECO:0000256" key="4">
    <source>
        <dbReference type="ARBA" id="ARBA00022968"/>
    </source>
</evidence>
<keyword evidence="5" id="KW-0333">Golgi apparatus</keyword>
<keyword evidence="3" id="KW-0328">Glycosyltransferase</keyword>
<keyword evidence="6" id="KW-0732">Signal</keyword>
<feature type="domain" description="Exostosin GT47" evidence="7">
    <location>
        <begin position="26"/>
        <end position="368"/>
    </location>
</feature>
<evidence type="ECO:0000313" key="9">
    <source>
        <dbReference type="Proteomes" id="UP001180020"/>
    </source>
</evidence>
<dbReference type="PANTHER" id="PTHR11062">
    <property type="entry name" value="EXOSTOSIN HEPARAN SULFATE GLYCOSYLTRANSFERASE -RELATED"/>
    <property type="match status" value="1"/>
</dbReference>
<evidence type="ECO:0000256" key="2">
    <source>
        <dbReference type="ARBA" id="ARBA00010271"/>
    </source>
</evidence>
<dbReference type="GO" id="GO:0000139">
    <property type="term" value="C:Golgi membrane"/>
    <property type="evidence" value="ECO:0007669"/>
    <property type="project" value="UniProtKB-SubCell"/>
</dbReference>
<organism evidence="8 9">
    <name type="scientific">Acorus calamus</name>
    <name type="common">Sweet flag</name>
    <dbReference type="NCBI Taxonomy" id="4465"/>
    <lineage>
        <taxon>Eukaryota</taxon>
        <taxon>Viridiplantae</taxon>
        <taxon>Streptophyta</taxon>
        <taxon>Embryophyta</taxon>
        <taxon>Tracheophyta</taxon>
        <taxon>Spermatophyta</taxon>
        <taxon>Magnoliopsida</taxon>
        <taxon>Liliopsida</taxon>
        <taxon>Acoraceae</taxon>
        <taxon>Acorus</taxon>
    </lineage>
</organism>
<evidence type="ECO:0000256" key="5">
    <source>
        <dbReference type="ARBA" id="ARBA00023034"/>
    </source>
</evidence>
<proteinExistence type="inferred from homology"/>
<keyword evidence="3" id="KW-0808">Transferase</keyword>
<evidence type="ECO:0000259" key="7">
    <source>
        <dbReference type="Pfam" id="PF03016"/>
    </source>
</evidence>
<dbReference type="InterPro" id="IPR040911">
    <property type="entry name" value="Exostosin_GT47"/>
</dbReference>
<accession>A0AAV9DNF6</accession>
<dbReference type="AlphaFoldDB" id="A0AAV9DNF6"/>
<dbReference type="EMBL" id="JAUJYO010000011">
    <property type="protein sequence ID" value="KAK1303216.1"/>
    <property type="molecule type" value="Genomic_DNA"/>
</dbReference>
<reference evidence="8" key="2">
    <citation type="submission" date="2023-06" db="EMBL/GenBank/DDBJ databases">
        <authorList>
            <person name="Ma L."/>
            <person name="Liu K.-W."/>
            <person name="Li Z."/>
            <person name="Hsiao Y.-Y."/>
            <person name="Qi Y."/>
            <person name="Fu T."/>
            <person name="Tang G."/>
            <person name="Zhang D."/>
            <person name="Sun W.-H."/>
            <person name="Liu D.-K."/>
            <person name="Li Y."/>
            <person name="Chen G.-Z."/>
            <person name="Liu X.-D."/>
            <person name="Liao X.-Y."/>
            <person name="Jiang Y.-T."/>
            <person name="Yu X."/>
            <person name="Hao Y."/>
            <person name="Huang J."/>
            <person name="Zhao X.-W."/>
            <person name="Ke S."/>
            <person name="Chen Y.-Y."/>
            <person name="Wu W.-L."/>
            <person name="Hsu J.-L."/>
            <person name="Lin Y.-F."/>
            <person name="Huang M.-D."/>
            <person name="Li C.-Y."/>
            <person name="Huang L."/>
            <person name="Wang Z.-W."/>
            <person name="Zhao X."/>
            <person name="Zhong W.-Y."/>
            <person name="Peng D.-H."/>
            <person name="Ahmad S."/>
            <person name="Lan S."/>
            <person name="Zhang J.-S."/>
            <person name="Tsai W.-C."/>
            <person name="Van De Peer Y."/>
            <person name="Liu Z.-J."/>
        </authorList>
    </citation>
    <scope>NUCLEOTIDE SEQUENCE</scope>
    <source>
        <strain evidence="8">CP</strain>
        <tissue evidence="8">Leaves</tissue>
    </source>
</reference>
<sequence length="443" mass="50258">MKPHHILLLFLLLPLLQIQSQPSDPCSGRRIHIRSLPPRFNTDLLLNCSVYTPFTGDLCPLITNHGLGPKTHTRSKSWFRTDPHLLELLFHHRLLEYPCLSSPSAADAVFLPYYAALDSLRYLFGPDVNFSSSHGLHLFDHLTHNDPHHLWSRNSGHDHFLVMARPAWDFSQSPDADPPIWGTSFLTVPEFFNVTALTFESRPWPWQEHAVPYPTSFHPATVVRLESWLARVRRSRRTSLMMFAGGGGSIGAVNSPPNVRRSIRVECENGSGTAWEGYARVCEFVDCSDGVCEHDPIRFMKPMLRASFCLQPPGDTPTRKSTFDSIVAGCIPVFFEEASAKAQFGWHLPEMDFEEFSVLVPKEEVVANGLSITEVLMGIPEERVRRMRERLIEMVPRVIYRRHGSSAELRERKDAFDLTVEGVLGKIKERLRGLREEGEASVV</sequence>
<name>A0AAV9DNF6_ACOCL</name>
<dbReference type="Pfam" id="PF03016">
    <property type="entry name" value="Exostosin_GT47"/>
    <property type="match status" value="1"/>
</dbReference>
<feature type="signal peptide" evidence="6">
    <location>
        <begin position="1"/>
        <end position="20"/>
    </location>
</feature>
<keyword evidence="9" id="KW-1185">Reference proteome</keyword>
<reference evidence="8" key="1">
    <citation type="journal article" date="2023" name="Nat. Commun.">
        <title>Diploid and tetraploid genomes of Acorus and the evolution of monocots.</title>
        <authorList>
            <person name="Ma L."/>
            <person name="Liu K.W."/>
            <person name="Li Z."/>
            <person name="Hsiao Y.Y."/>
            <person name="Qi Y."/>
            <person name="Fu T."/>
            <person name="Tang G.D."/>
            <person name="Zhang D."/>
            <person name="Sun W.H."/>
            <person name="Liu D.K."/>
            <person name="Li Y."/>
            <person name="Chen G.Z."/>
            <person name="Liu X.D."/>
            <person name="Liao X.Y."/>
            <person name="Jiang Y.T."/>
            <person name="Yu X."/>
            <person name="Hao Y."/>
            <person name="Huang J."/>
            <person name="Zhao X.W."/>
            <person name="Ke S."/>
            <person name="Chen Y.Y."/>
            <person name="Wu W.L."/>
            <person name="Hsu J.L."/>
            <person name="Lin Y.F."/>
            <person name="Huang M.D."/>
            <person name="Li C.Y."/>
            <person name="Huang L."/>
            <person name="Wang Z.W."/>
            <person name="Zhao X."/>
            <person name="Zhong W.Y."/>
            <person name="Peng D.H."/>
            <person name="Ahmad S."/>
            <person name="Lan S."/>
            <person name="Zhang J.S."/>
            <person name="Tsai W.C."/>
            <person name="Van de Peer Y."/>
            <person name="Liu Z.J."/>
        </authorList>
    </citation>
    <scope>NUCLEOTIDE SEQUENCE</scope>
    <source>
        <strain evidence="8">CP</strain>
    </source>
</reference>
<evidence type="ECO:0000256" key="3">
    <source>
        <dbReference type="ARBA" id="ARBA00022676"/>
    </source>
</evidence>
<evidence type="ECO:0000313" key="8">
    <source>
        <dbReference type="EMBL" id="KAK1303216.1"/>
    </source>
</evidence>
<dbReference type="PANTHER" id="PTHR11062:SF58">
    <property type="entry name" value="XYLOGLUCAN GALACTOSYLTRANSFERASE GT19-RELATED"/>
    <property type="match status" value="1"/>
</dbReference>
<dbReference type="InterPro" id="IPR004263">
    <property type="entry name" value="Exostosin"/>
</dbReference>
<evidence type="ECO:0000256" key="6">
    <source>
        <dbReference type="SAM" id="SignalP"/>
    </source>
</evidence>
<feature type="chain" id="PRO_5044024014" description="Exostosin GT47 domain-containing protein" evidence="6">
    <location>
        <begin position="21"/>
        <end position="443"/>
    </location>
</feature>
<protein>
    <recommendedName>
        <fullName evidence="7">Exostosin GT47 domain-containing protein</fullName>
    </recommendedName>
</protein>